<keyword evidence="5 12" id="KW-1133">Transmembrane helix</keyword>
<sequence length="301" mass="31497">MTENRNPSELAGAYALNALSSEDRAEYERYLATSREARLEADSLENTAAALALDTPPVQPSAALRASVLAAIASTPQLPRDDAQKSDAVGEAPATPRAALASNRGQQEQPVRPMAVPSSAPDRTPTTKASMPTSTKAQRKASRRWYTQPLAAAVAAVALVVTLLGVNGITTALNNGNGLPQALQLAQINAQPDAQRETVKLTNINDGEQVVATLVWSGRLGQSVLLVDGLASLTEEQTYELWYIRDDGPISAGTFNTTGSGDSWRVLDGTMGEGDAVGVTVEPAGGSEQPTTDPLLVIPTA</sequence>
<dbReference type="InterPro" id="IPR051474">
    <property type="entry name" value="Anti-sigma-K/W_factor"/>
</dbReference>
<evidence type="ECO:0000256" key="3">
    <source>
        <dbReference type="ARBA" id="ARBA00022475"/>
    </source>
</evidence>
<protein>
    <recommendedName>
        <fullName evidence="10">Regulator of SigK</fullName>
    </recommendedName>
    <alternativeName>
        <fullName evidence="9">Sigma-K anti-sigma factor RskA</fullName>
    </alternativeName>
</protein>
<evidence type="ECO:0000256" key="7">
    <source>
        <dbReference type="ARBA" id="ARBA00023136"/>
    </source>
</evidence>
<dbReference type="PANTHER" id="PTHR37461">
    <property type="entry name" value="ANTI-SIGMA-K FACTOR RSKA"/>
    <property type="match status" value="1"/>
</dbReference>
<evidence type="ECO:0000256" key="8">
    <source>
        <dbReference type="ARBA" id="ARBA00023163"/>
    </source>
</evidence>
<dbReference type="Proteomes" id="UP000270299">
    <property type="component" value="Unassembled WGS sequence"/>
</dbReference>
<feature type="domain" description="Anti-sigma K factor RskA C-terminal" evidence="13">
    <location>
        <begin position="152"/>
        <end position="294"/>
    </location>
</feature>
<evidence type="ECO:0000313" key="14">
    <source>
        <dbReference type="EMBL" id="RLP72099.1"/>
    </source>
</evidence>
<evidence type="ECO:0000256" key="2">
    <source>
        <dbReference type="ARBA" id="ARBA00004236"/>
    </source>
</evidence>
<evidence type="ECO:0000256" key="9">
    <source>
        <dbReference type="ARBA" id="ARBA00029829"/>
    </source>
</evidence>
<evidence type="ECO:0000313" key="15">
    <source>
        <dbReference type="Proteomes" id="UP000270299"/>
    </source>
</evidence>
<keyword evidence="3" id="KW-1003">Cell membrane</keyword>
<feature type="transmembrane region" description="Helical" evidence="12">
    <location>
        <begin position="145"/>
        <end position="166"/>
    </location>
</feature>
<dbReference type="InterPro" id="IPR041916">
    <property type="entry name" value="Anti_sigma_zinc_sf"/>
</dbReference>
<keyword evidence="8" id="KW-0804">Transcription</keyword>
<proteinExistence type="predicted"/>
<dbReference type="GO" id="GO:0016989">
    <property type="term" value="F:sigma factor antagonist activity"/>
    <property type="evidence" value="ECO:0007669"/>
    <property type="project" value="TreeGrafter"/>
</dbReference>
<evidence type="ECO:0000256" key="11">
    <source>
        <dbReference type="SAM" id="MobiDB-lite"/>
    </source>
</evidence>
<keyword evidence="7 12" id="KW-0472">Membrane</keyword>
<organism evidence="14 15">
    <name type="scientific">Mycetocola manganoxydans</name>
    <dbReference type="NCBI Taxonomy" id="699879"/>
    <lineage>
        <taxon>Bacteria</taxon>
        <taxon>Bacillati</taxon>
        <taxon>Actinomycetota</taxon>
        <taxon>Actinomycetes</taxon>
        <taxon>Micrococcales</taxon>
        <taxon>Microbacteriaceae</taxon>
        <taxon>Mycetocola</taxon>
    </lineage>
</organism>
<dbReference type="EMBL" id="RCUV01000006">
    <property type="protein sequence ID" value="RLP72099.1"/>
    <property type="molecule type" value="Genomic_DNA"/>
</dbReference>
<evidence type="ECO:0000259" key="13">
    <source>
        <dbReference type="Pfam" id="PF10099"/>
    </source>
</evidence>
<evidence type="ECO:0000256" key="6">
    <source>
        <dbReference type="ARBA" id="ARBA00023015"/>
    </source>
</evidence>
<feature type="region of interest" description="Disordered" evidence="11">
    <location>
        <begin position="77"/>
        <end position="142"/>
    </location>
</feature>
<evidence type="ECO:0000256" key="10">
    <source>
        <dbReference type="ARBA" id="ARBA00030803"/>
    </source>
</evidence>
<dbReference type="RefSeq" id="WP_121672540.1">
    <property type="nucleotide sequence ID" value="NZ_BMXM01000005.1"/>
</dbReference>
<accession>A0A3L6ZW46</accession>
<feature type="compositionally biased region" description="Polar residues" evidence="11">
    <location>
        <begin position="124"/>
        <end position="136"/>
    </location>
</feature>
<reference evidence="14 15" key="1">
    <citation type="submission" date="2018-10" db="EMBL/GenBank/DDBJ databases">
        <authorList>
            <person name="Li J."/>
        </authorList>
    </citation>
    <scope>NUCLEOTIDE SEQUENCE [LARGE SCALE GENOMIC DNA]</scope>
    <source>
        <strain evidence="14 15">CCTCC AB209002</strain>
    </source>
</reference>
<evidence type="ECO:0000256" key="4">
    <source>
        <dbReference type="ARBA" id="ARBA00022692"/>
    </source>
</evidence>
<dbReference type="InterPro" id="IPR018764">
    <property type="entry name" value="RskA_C"/>
</dbReference>
<gene>
    <name evidence="14" type="ORF">D9V29_06610</name>
</gene>
<keyword evidence="15" id="KW-1185">Reference proteome</keyword>
<evidence type="ECO:0000256" key="5">
    <source>
        <dbReference type="ARBA" id="ARBA00022989"/>
    </source>
</evidence>
<dbReference type="GO" id="GO:0005886">
    <property type="term" value="C:plasma membrane"/>
    <property type="evidence" value="ECO:0007669"/>
    <property type="project" value="UniProtKB-SubCell"/>
</dbReference>
<evidence type="ECO:0000256" key="12">
    <source>
        <dbReference type="SAM" id="Phobius"/>
    </source>
</evidence>
<name>A0A3L6ZW46_9MICO</name>
<comment type="caution">
    <text evidence="14">The sequence shown here is derived from an EMBL/GenBank/DDBJ whole genome shotgun (WGS) entry which is preliminary data.</text>
</comment>
<dbReference type="OrthoDB" id="153510at2"/>
<keyword evidence="6" id="KW-0805">Transcription regulation</keyword>
<dbReference type="Pfam" id="PF10099">
    <property type="entry name" value="RskA_C"/>
    <property type="match status" value="1"/>
</dbReference>
<evidence type="ECO:0000256" key="1">
    <source>
        <dbReference type="ARBA" id="ARBA00004167"/>
    </source>
</evidence>
<keyword evidence="4 12" id="KW-0812">Transmembrane</keyword>
<dbReference type="AlphaFoldDB" id="A0A3L6ZW46"/>
<dbReference type="Gene3D" id="1.10.10.1320">
    <property type="entry name" value="Anti-sigma factor, zinc-finger domain"/>
    <property type="match status" value="1"/>
</dbReference>
<comment type="subcellular location">
    <subcellularLocation>
        <location evidence="2">Cell membrane</location>
    </subcellularLocation>
    <subcellularLocation>
        <location evidence="1">Membrane</location>
        <topology evidence="1">Single-pass membrane protein</topology>
    </subcellularLocation>
</comment>
<dbReference type="GO" id="GO:0006417">
    <property type="term" value="P:regulation of translation"/>
    <property type="evidence" value="ECO:0007669"/>
    <property type="project" value="TreeGrafter"/>
</dbReference>
<dbReference type="PANTHER" id="PTHR37461:SF1">
    <property type="entry name" value="ANTI-SIGMA-K FACTOR RSKA"/>
    <property type="match status" value="1"/>
</dbReference>